<dbReference type="InterPro" id="IPR036821">
    <property type="entry name" value="Peptide_deformylase_sf"/>
</dbReference>
<name>A0A1G5VU18_9HYPH</name>
<dbReference type="NCBIfam" id="TIGR00079">
    <property type="entry name" value="pept_deformyl"/>
    <property type="match status" value="1"/>
</dbReference>
<sequence length="206" mass="22862">MIRHAGTDQNVNASQAPRLTLFTGRLTWNAMPIKPLIILPDPILRQVSKPVERVDAPLRKLADDMLATMYDAPGIGLAAIQIGEPLRMLVIDLAKEDETPAPHVVINPEILGSADARSVYEEGCLSIPDYYAEVERPAAVRVRYLDRDGKLQEIEAEGLMATCLQHEIDHLNGVLFIDHISKLKRDMVVKKFKKLARDKAPGKLVG</sequence>
<protein>
    <recommendedName>
        <fullName evidence="2">Peptide deformylase</fullName>
        <shortName evidence="2">PDF</shortName>
        <ecNumber evidence="2">3.5.1.88</ecNumber>
    </recommendedName>
    <alternativeName>
        <fullName evidence="2">Polypeptide deformylase</fullName>
    </alternativeName>
</protein>
<keyword evidence="2" id="KW-0408">Iron</keyword>
<dbReference type="AlphaFoldDB" id="A0A1G5VU18"/>
<evidence type="ECO:0000313" key="3">
    <source>
        <dbReference type="EMBL" id="SDA49342.1"/>
    </source>
</evidence>
<dbReference type="PANTHER" id="PTHR10458:SF22">
    <property type="entry name" value="PEPTIDE DEFORMYLASE"/>
    <property type="match status" value="1"/>
</dbReference>
<reference evidence="3 4" key="1">
    <citation type="submission" date="2016-10" db="EMBL/GenBank/DDBJ databases">
        <authorList>
            <person name="de Groot N.N."/>
        </authorList>
    </citation>
    <scope>NUCLEOTIDE SEQUENCE [LARGE SCALE GENOMIC DNA]</scope>
    <source>
        <strain evidence="3 4">CGMCC 1.12097</strain>
    </source>
</reference>
<dbReference type="PRINTS" id="PR01576">
    <property type="entry name" value="PDEFORMYLASE"/>
</dbReference>
<dbReference type="NCBIfam" id="NF001159">
    <property type="entry name" value="PRK00150.1-3"/>
    <property type="match status" value="1"/>
</dbReference>
<proteinExistence type="inferred from homology"/>
<feature type="binding site" evidence="2">
    <location>
        <position position="166"/>
    </location>
    <ligand>
        <name>Fe cation</name>
        <dbReference type="ChEBI" id="CHEBI:24875"/>
    </ligand>
</feature>
<dbReference type="SUPFAM" id="SSF56420">
    <property type="entry name" value="Peptide deformylase"/>
    <property type="match status" value="1"/>
</dbReference>
<comment type="function">
    <text evidence="2">Removes the formyl group from the N-terminal Met of newly synthesized proteins. Requires at least a dipeptide for an efficient rate of reaction. N-terminal L-methionine is a prerequisite for activity but the enzyme has broad specificity at other positions.</text>
</comment>
<dbReference type="GO" id="GO:0006412">
    <property type="term" value="P:translation"/>
    <property type="evidence" value="ECO:0007669"/>
    <property type="project" value="UniProtKB-UniRule"/>
</dbReference>
<comment type="cofactor">
    <cofactor evidence="2">
        <name>Fe(2+)</name>
        <dbReference type="ChEBI" id="CHEBI:29033"/>
    </cofactor>
    <text evidence="2">Binds 1 Fe(2+) ion.</text>
</comment>
<dbReference type="PIRSF" id="PIRSF004749">
    <property type="entry name" value="Pep_def"/>
    <property type="match status" value="1"/>
</dbReference>
<evidence type="ECO:0000256" key="2">
    <source>
        <dbReference type="HAMAP-Rule" id="MF_00163"/>
    </source>
</evidence>
<feature type="active site" evidence="2">
    <location>
        <position position="167"/>
    </location>
</feature>
<dbReference type="GO" id="GO:0042586">
    <property type="term" value="F:peptide deformylase activity"/>
    <property type="evidence" value="ECO:0007669"/>
    <property type="project" value="UniProtKB-UniRule"/>
</dbReference>
<dbReference type="Pfam" id="PF01327">
    <property type="entry name" value="Pep_deformylase"/>
    <property type="match status" value="1"/>
</dbReference>
<gene>
    <name evidence="2" type="primary">def</name>
    <name evidence="3" type="ORF">SAMN02927914_00767</name>
</gene>
<dbReference type="EMBL" id="FMXM01000003">
    <property type="protein sequence ID" value="SDA49342.1"/>
    <property type="molecule type" value="Genomic_DNA"/>
</dbReference>
<accession>A0A1G5VU18</accession>
<comment type="similarity">
    <text evidence="1 2">Belongs to the polypeptide deformylase family.</text>
</comment>
<keyword evidence="2" id="KW-0479">Metal-binding</keyword>
<comment type="catalytic activity">
    <reaction evidence="2">
        <text>N-terminal N-formyl-L-methionyl-[peptide] + H2O = N-terminal L-methionyl-[peptide] + formate</text>
        <dbReference type="Rhea" id="RHEA:24420"/>
        <dbReference type="Rhea" id="RHEA-COMP:10639"/>
        <dbReference type="Rhea" id="RHEA-COMP:10640"/>
        <dbReference type="ChEBI" id="CHEBI:15377"/>
        <dbReference type="ChEBI" id="CHEBI:15740"/>
        <dbReference type="ChEBI" id="CHEBI:49298"/>
        <dbReference type="ChEBI" id="CHEBI:64731"/>
        <dbReference type="EC" id="3.5.1.88"/>
    </reaction>
</comment>
<feature type="binding site" evidence="2">
    <location>
        <position position="170"/>
    </location>
    <ligand>
        <name>Fe cation</name>
        <dbReference type="ChEBI" id="CHEBI:24875"/>
    </ligand>
</feature>
<feature type="binding site" evidence="2">
    <location>
        <position position="124"/>
    </location>
    <ligand>
        <name>Fe cation</name>
        <dbReference type="ChEBI" id="CHEBI:24875"/>
    </ligand>
</feature>
<dbReference type="PANTHER" id="PTHR10458">
    <property type="entry name" value="PEPTIDE DEFORMYLASE"/>
    <property type="match status" value="1"/>
</dbReference>
<evidence type="ECO:0000313" key="4">
    <source>
        <dbReference type="Proteomes" id="UP000198588"/>
    </source>
</evidence>
<dbReference type="Gene3D" id="3.90.45.10">
    <property type="entry name" value="Peptide deformylase"/>
    <property type="match status" value="1"/>
</dbReference>
<dbReference type="Proteomes" id="UP000198588">
    <property type="component" value="Unassembled WGS sequence"/>
</dbReference>
<dbReference type="GO" id="GO:0046872">
    <property type="term" value="F:metal ion binding"/>
    <property type="evidence" value="ECO:0007669"/>
    <property type="project" value="UniProtKB-KW"/>
</dbReference>
<dbReference type="HAMAP" id="MF_00163">
    <property type="entry name" value="Pep_deformylase"/>
    <property type="match status" value="1"/>
</dbReference>
<evidence type="ECO:0000256" key="1">
    <source>
        <dbReference type="ARBA" id="ARBA00010759"/>
    </source>
</evidence>
<dbReference type="EC" id="3.5.1.88" evidence="2"/>
<dbReference type="CDD" id="cd00487">
    <property type="entry name" value="Pep_deformylase"/>
    <property type="match status" value="1"/>
</dbReference>
<keyword evidence="2" id="KW-0378">Hydrolase</keyword>
<keyword evidence="2" id="KW-0648">Protein biosynthesis</keyword>
<dbReference type="STRING" id="1165689.SAMN02927914_00767"/>
<dbReference type="InterPro" id="IPR023635">
    <property type="entry name" value="Peptide_deformylase"/>
</dbReference>
<organism evidence="3 4">
    <name type="scientific">Mesorhizobium qingshengii</name>
    <dbReference type="NCBI Taxonomy" id="1165689"/>
    <lineage>
        <taxon>Bacteria</taxon>
        <taxon>Pseudomonadati</taxon>
        <taxon>Pseudomonadota</taxon>
        <taxon>Alphaproteobacteria</taxon>
        <taxon>Hyphomicrobiales</taxon>
        <taxon>Phyllobacteriaceae</taxon>
        <taxon>Mesorhizobium</taxon>
    </lineage>
</organism>